<dbReference type="AlphaFoldDB" id="A0AAN8WNX5"/>
<sequence length="52" mass="5658">ITFAPVTPYVIKRVEENPKLQNYDLSSIVGFASGSAPISGETLLSLHKKVKI</sequence>
<keyword evidence="2" id="KW-1185">Reference proteome</keyword>
<gene>
    <name evidence="1" type="ORF">SK128_013413</name>
</gene>
<dbReference type="Proteomes" id="UP001381693">
    <property type="component" value="Unassembled WGS sequence"/>
</dbReference>
<organism evidence="1 2">
    <name type="scientific">Halocaridina rubra</name>
    <name type="common">Hawaiian red shrimp</name>
    <dbReference type="NCBI Taxonomy" id="373956"/>
    <lineage>
        <taxon>Eukaryota</taxon>
        <taxon>Metazoa</taxon>
        <taxon>Ecdysozoa</taxon>
        <taxon>Arthropoda</taxon>
        <taxon>Crustacea</taxon>
        <taxon>Multicrustacea</taxon>
        <taxon>Malacostraca</taxon>
        <taxon>Eumalacostraca</taxon>
        <taxon>Eucarida</taxon>
        <taxon>Decapoda</taxon>
        <taxon>Pleocyemata</taxon>
        <taxon>Caridea</taxon>
        <taxon>Atyoidea</taxon>
        <taxon>Atyidae</taxon>
        <taxon>Halocaridina</taxon>
    </lineage>
</organism>
<name>A0AAN8WNX5_HALRR</name>
<evidence type="ECO:0000313" key="2">
    <source>
        <dbReference type="Proteomes" id="UP001381693"/>
    </source>
</evidence>
<reference evidence="1 2" key="1">
    <citation type="submission" date="2023-11" db="EMBL/GenBank/DDBJ databases">
        <title>Halocaridina rubra genome assembly.</title>
        <authorList>
            <person name="Smith C."/>
        </authorList>
    </citation>
    <scope>NUCLEOTIDE SEQUENCE [LARGE SCALE GENOMIC DNA]</scope>
    <source>
        <strain evidence="1">EP-1</strain>
        <tissue evidence="1">Whole</tissue>
    </source>
</reference>
<proteinExistence type="predicted"/>
<dbReference type="Gene3D" id="3.40.50.980">
    <property type="match status" value="1"/>
</dbReference>
<comment type="caution">
    <text evidence="1">The sequence shown here is derived from an EMBL/GenBank/DDBJ whole genome shotgun (WGS) entry which is preliminary data.</text>
</comment>
<dbReference type="EMBL" id="JAXCGZ010022219">
    <property type="protein sequence ID" value="KAK7035439.1"/>
    <property type="molecule type" value="Genomic_DNA"/>
</dbReference>
<feature type="non-terminal residue" evidence="1">
    <location>
        <position position="1"/>
    </location>
</feature>
<protein>
    <submittedName>
        <fullName evidence="1">Uncharacterized protein</fullName>
    </submittedName>
</protein>
<evidence type="ECO:0000313" key="1">
    <source>
        <dbReference type="EMBL" id="KAK7035439.1"/>
    </source>
</evidence>
<accession>A0AAN8WNX5</accession>